<dbReference type="SUPFAM" id="SSF55781">
    <property type="entry name" value="GAF domain-like"/>
    <property type="match status" value="1"/>
</dbReference>
<sequence length="250" mass="26618">MSEPRSSNGVQSLERAFGLLELMAEAGGELPLSRLSALSGLPLPTIHRIMRTLMAPGYVRQLPSRGYALGPRLIRLGETASGMFATWARPILADLVDVVGETANMAVMDADRAVYVAQVPSTHSVRMFTEVGRRVYLHCTGVGKVLLAQLPPEDARAIVERAGMPAQTPNTITDPDRLMADLDGIRRRGYCVDDAEQEPGVRCVAVSVAGAPTLSAISVSGPQGRIGAEATEIIVAQLQAAVPRLLAEIL</sequence>
<dbReference type="Gene3D" id="3.30.450.40">
    <property type="match status" value="1"/>
</dbReference>
<keyword evidence="1" id="KW-0805">Transcription regulation</keyword>
<dbReference type="SUPFAM" id="SSF46785">
    <property type="entry name" value="Winged helix' DNA-binding domain"/>
    <property type="match status" value="1"/>
</dbReference>
<dbReference type="InterPro" id="IPR029016">
    <property type="entry name" value="GAF-like_dom_sf"/>
</dbReference>
<accession>A0ABW7YZH7</accession>
<dbReference type="PANTHER" id="PTHR30136">
    <property type="entry name" value="HELIX-TURN-HELIX TRANSCRIPTIONAL REGULATOR, ICLR FAMILY"/>
    <property type="match status" value="1"/>
</dbReference>
<dbReference type="Gene3D" id="1.10.10.10">
    <property type="entry name" value="Winged helix-like DNA-binding domain superfamily/Winged helix DNA-binding domain"/>
    <property type="match status" value="1"/>
</dbReference>
<dbReference type="EMBL" id="JBITGY010000007">
    <property type="protein sequence ID" value="MFI6501330.1"/>
    <property type="molecule type" value="Genomic_DNA"/>
</dbReference>
<keyword evidence="2" id="KW-0238">DNA-binding</keyword>
<keyword evidence="7" id="KW-1185">Reference proteome</keyword>
<evidence type="ECO:0000313" key="7">
    <source>
        <dbReference type="Proteomes" id="UP001612741"/>
    </source>
</evidence>
<evidence type="ECO:0000256" key="2">
    <source>
        <dbReference type="ARBA" id="ARBA00023125"/>
    </source>
</evidence>
<dbReference type="SMART" id="SM00346">
    <property type="entry name" value="HTH_ICLR"/>
    <property type="match status" value="1"/>
</dbReference>
<organism evidence="6 7">
    <name type="scientific">Nonomuraea typhae</name>
    <dbReference type="NCBI Taxonomy" id="2603600"/>
    <lineage>
        <taxon>Bacteria</taxon>
        <taxon>Bacillati</taxon>
        <taxon>Actinomycetota</taxon>
        <taxon>Actinomycetes</taxon>
        <taxon>Streptosporangiales</taxon>
        <taxon>Streptosporangiaceae</taxon>
        <taxon>Nonomuraea</taxon>
    </lineage>
</organism>
<dbReference type="InterPro" id="IPR005471">
    <property type="entry name" value="Tscrpt_reg_IclR_N"/>
</dbReference>
<keyword evidence="3" id="KW-0804">Transcription</keyword>
<dbReference type="PROSITE" id="PS51077">
    <property type="entry name" value="HTH_ICLR"/>
    <property type="match status" value="1"/>
</dbReference>
<evidence type="ECO:0000256" key="1">
    <source>
        <dbReference type="ARBA" id="ARBA00023015"/>
    </source>
</evidence>
<feature type="domain" description="IclR-ED" evidence="5">
    <location>
        <begin position="72"/>
        <end position="250"/>
    </location>
</feature>
<dbReference type="InterPro" id="IPR014757">
    <property type="entry name" value="Tscrpt_reg_IclR_C"/>
</dbReference>
<dbReference type="PANTHER" id="PTHR30136:SF24">
    <property type="entry name" value="HTH-TYPE TRANSCRIPTIONAL REPRESSOR ALLR"/>
    <property type="match status" value="1"/>
</dbReference>
<evidence type="ECO:0000313" key="6">
    <source>
        <dbReference type="EMBL" id="MFI6501330.1"/>
    </source>
</evidence>
<evidence type="ECO:0000259" key="4">
    <source>
        <dbReference type="PROSITE" id="PS51077"/>
    </source>
</evidence>
<dbReference type="Pfam" id="PF09339">
    <property type="entry name" value="HTH_IclR"/>
    <property type="match status" value="1"/>
</dbReference>
<reference evidence="6 7" key="1">
    <citation type="submission" date="2024-10" db="EMBL/GenBank/DDBJ databases">
        <title>The Natural Products Discovery Center: Release of the First 8490 Sequenced Strains for Exploring Actinobacteria Biosynthetic Diversity.</title>
        <authorList>
            <person name="Kalkreuter E."/>
            <person name="Kautsar S.A."/>
            <person name="Yang D."/>
            <person name="Bader C.D."/>
            <person name="Teijaro C.N."/>
            <person name="Fluegel L."/>
            <person name="Davis C.M."/>
            <person name="Simpson J.R."/>
            <person name="Lauterbach L."/>
            <person name="Steele A.D."/>
            <person name="Gui C."/>
            <person name="Meng S."/>
            <person name="Li G."/>
            <person name="Viehrig K."/>
            <person name="Ye F."/>
            <person name="Su P."/>
            <person name="Kiefer A.F."/>
            <person name="Nichols A."/>
            <person name="Cepeda A.J."/>
            <person name="Yan W."/>
            <person name="Fan B."/>
            <person name="Jiang Y."/>
            <person name="Adhikari A."/>
            <person name="Zheng C.-J."/>
            <person name="Schuster L."/>
            <person name="Cowan T.M."/>
            <person name="Smanski M.J."/>
            <person name="Chevrette M.G."/>
            <person name="De Carvalho L.P.S."/>
            <person name="Shen B."/>
        </authorList>
    </citation>
    <scope>NUCLEOTIDE SEQUENCE [LARGE SCALE GENOMIC DNA]</scope>
    <source>
        <strain evidence="6 7">NPDC050545</strain>
    </source>
</reference>
<dbReference type="PROSITE" id="PS51078">
    <property type="entry name" value="ICLR_ED"/>
    <property type="match status" value="1"/>
</dbReference>
<proteinExistence type="predicted"/>
<dbReference type="InterPro" id="IPR036388">
    <property type="entry name" value="WH-like_DNA-bd_sf"/>
</dbReference>
<dbReference type="InterPro" id="IPR050707">
    <property type="entry name" value="HTH_MetabolicPath_Reg"/>
</dbReference>
<dbReference type="Pfam" id="PF01614">
    <property type="entry name" value="IclR_C"/>
    <property type="match status" value="1"/>
</dbReference>
<feature type="domain" description="HTH iclR-type" evidence="4">
    <location>
        <begin position="10"/>
        <end position="71"/>
    </location>
</feature>
<evidence type="ECO:0000259" key="5">
    <source>
        <dbReference type="PROSITE" id="PS51078"/>
    </source>
</evidence>
<protein>
    <submittedName>
        <fullName evidence="6">IclR family transcriptional regulator</fullName>
    </submittedName>
</protein>
<dbReference type="InterPro" id="IPR036390">
    <property type="entry name" value="WH_DNA-bd_sf"/>
</dbReference>
<dbReference type="RefSeq" id="WP_397085785.1">
    <property type="nucleotide sequence ID" value="NZ_JBITGY010000007.1"/>
</dbReference>
<name>A0ABW7YZH7_9ACTN</name>
<comment type="caution">
    <text evidence="6">The sequence shown here is derived from an EMBL/GenBank/DDBJ whole genome shotgun (WGS) entry which is preliminary data.</text>
</comment>
<evidence type="ECO:0000256" key="3">
    <source>
        <dbReference type="ARBA" id="ARBA00023163"/>
    </source>
</evidence>
<dbReference type="Proteomes" id="UP001612741">
    <property type="component" value="Unassembled WGS sequence"/>
</dbReference>
<gene>
    <name evidence="6" type="ORF">ACIBG2_28405</name>
</gene>